<proteinExistence type="predicted"/>
<dbReference type="EMBL" id="QGBI01000010">
    <property type="protein sequence ID" value="MBX3890621.1"/>
    <property type="molecule type" value="Genomic_DNA"/>
</dbReference>
<accession>A0A2P4RG73</accession>
<feature type="transmembrane region" description="Helical" evidence="1">
    <location>
        <begin position="69"/>
        <end position="92"/>
    </location>
</feature>
<keyword evidence="4" id="KW-1185">Reference proteome</keyword>
<keyword evidence="1" id="KW-0812">Transmembrane</keyword>
<organism evidence="3 5">
    <name type="scientific">Ralstonia pickettii</name>
    <name type="common">Burkholderia pickettii</name>
    <dbReference type="NCBI Taxonomy" id="329"/>
    <lineage>
        <taxon>Bacteria</taxon>
        <taxon>Pseudomonadati</taxon>
        <taxon>Pseudomonadota</taxon>
        <taxon>Betaproteobacteria</taxon>
        <taxon>Burkholderiales</taxon>
        <taxon>Burkholderiaceae</taxon>
        <taxon>Ralstonia</taxon>
    </lineage>
</organism>
<evidence type="ECO:0000313" key="5">
    <source>
        <dbReference type="Proteomes" id="UP001199322"/>
    </source>
</evidence>
<keyword evidence="1" id="KW-0472">Membrane</keyword>
<protein>
    <submittedName>
        <fullName evidence="3">NnrS family protein</fullName>
    </submittedName>
</protein>
<sequence length="404" mass="42209">MPRQAPLLTIGQPDPASRLPYTGRAVFALGFRPFYLLAAAFAALGMALWAALLLGVLPSAQGPATMAPLFWHAHEMVFGFAAAVVVGFLFTAGKNWTGLQTPQGAQLAGLAALWLAARVLMWTGPVPLAVAADVAFLPACGVAFLRVLRRAKSARNYGLAIALLVLGAINAAFHAALAWDAPLAALRCLDGAAGLVCLFVTVIGGRVIPMFTSNAVPGVHVRRVVWAERAIVPATALAVAMLATPLQGIVPAIVFAAAAVVQGVRCAGWDTRRTLRTPIVSILHVAYAFLPIGFAMLAAAALGWGDRSTALHALTAGAIGGAIIAMITRTALGHTGRMLRTGRAEHFAYAAVALAALVRVAGPALLPREVWIGGASLLWVAAFATYLWRYTPWLMAPRADGREG</sequence>
<dbReference type="Pfam" id="PF05940">
    <property type="entry name" value="NnrS"/>
    <property type="match status" value="1"/>
</dbReference>
<evidence type="ECO:0000313" key="4">
    <source>
        <dbReference type="Proteomes" id="UP001189303"/>
    </source>
</evidence>
<dbReference type="Proteomes" id="UP001189303">
    <property type="component" value="Unassembled WGS sequence"/>
</dbReference>
<dbReference type="AlphaFoldDB" id="A0A2P4RG73"/>
<feature type="transmembrane region" description="Helical" evidence="1">
    <location>
        <begin position="347"/>
        <end position="365"/>
    </location>
</feature>
<feature type="transmembrane region" description="Helical" evidence="1">
    <location>
        <begin position="371"/>
        <end position="388"/>
    </location>
</feature>
<feature type="transmembrane region" description="Helical" evidence="1">
    <location>
        <begin position="279"/>
        <end position="304"/>
    </location>
</feature>
<evidence type="ECO:0000256" key="1">
    <source>
        <dbReference type="SAM" id="Phobius"/>
    </source>
</evidence>
<keyword evidence="1" id="KW-1133">Transmembrane helix</keyword>
<dbReference type="EMBL" id="CATWFT010000007">
    <property type="protein sequence ID" value="CAJ0725159.1"/>
    <property type="molecule type" value="Genomic_DNA"/>
</dbReference>
<feature type="transmembrane region" description="Helical" evidence="1">
    <location>
        <begin position="249"/>
        <end position="267"/>
    </location>
</feature>
<feature type="transmembrane region" description="Helical" evidence="1">
    <location>
        <begin position="34"/>
        <end position="57"/>
    </location>
</feature>
<feature type="transmembrane region" description="Helical" evidence="1">
    <location>
        <begin position="310"/>
        <end position="327"/>
    </location>
</feature>
<feature type="transmembrane region" description="Helical" evidence="1">
    <location>
        <begin position="128"/>
        <end position="145"/>
    </location>
</feature>
<evidence type="ECO:0000313" key="3">
    <source>
        <dbReference type="EMBL" id="MBX3890621.1"/>
    </source>
</evidence>
<dbReference type="Proteomes" id="UP001199322">
    <property type="component" value="Unassembled WGS sequence"/>
</dbReference>
<comment type="caution">
    <text evidence="3">The sequence shown here is derived from an EMBL/GenBank/DDBJ whole genome shotgun (WGS) entry which is preliminary data.</text>
</comment>
<feature type="transmembrane region" description="Helical" evidence="1">
    <location>
        <begin position="224"/>
        <end position="243"/>
    </location>
</feature>
<feature type="transmembrane region" description="Helical" evidence="1">
    <location>
        <begin position="191"/>
        <end position="212"/>
    </location>
</feature>
<evidence type="ECO:0000313" key="2">
    <source>
        <dbReference type="EMBL" id="CAJ0725159.1"/>
    </source>
</evidence>
<dbReference type="RefSeq" id="WP_015856015.1">
    <property type="nucleotide sequence ID" value="NZ_CATWFT010000007.1"/>
</dbReference>
<gene>
    <name evidence="3" type="ORF">DEE74_12170</name>
    <name evidence="2" type="ORF">R38712_02612</name>
</gene>
<dbReference type="InterPro" id="IPR010266">
    <property type="entry name" value="NnrS"/>
</dbReference>
<reference evidence="2 4" key="2">
    <citation type="submission" date="2023-07" db="EMBL/GenBank/DDBJ databases">
        <authorList>
            <person name="Peeters C."/>
        </authorList>
    </citation>
    <scope>NUCLEOTIDE SEQUENCE [LARGE SCALE GENOMIC DNA]</scope>
    <source>
        <strain evidence="2 4">R-38712</strain>
    </source>
</reference>
<reference evidence="3" key="1">
    <citation type="submission" date="2018-06" db="EMBL/GenBank/DDBJ databases">
        <authorList>
            <person name="O'Rourke A."/>
        </authorList>
    </citation>
    <scope>NUCLEOTIDE SEQUENCE</scope>
    <source>
        <strain evidence="3">132550021-3</strain>
    </source>
</reference>
<feature type="transmembrane region" description="Helical" evidence="1">
    <location>
        <begin position="157"/>
        <end position="179"/>
    </location>
</feature>
<name>A0A2P4RG73_RALPI</name>
<feature type="transmembrane region" description="Helical" evidence="1">
    <location>
        <begin position="104"/>
        <end position="122"/>
    </location>
</feature>